<reference evidence="4" key="1">
    <citation type="journal article" date="2013" name="Nature">
        <title>Pan genome of the phytoplankton Emiliania underpins its global distribution.</title>
        <authorList>
            <person name="Read B.A."/>
            <person name="Kegel J."/>
            <person name="Klute M.J."/>
            <person name="Kuo A."/>
            <person name="Lefebvre S.C."/>
            <person name="Maumus F."/>
            <person name="Mayer C."/>
            <person name="Miller J."/>
            <person name="Monier A."/>
            <person name="Salamov A."/>
            <person name="Young J."/>
            <person name="Aguilar M."/>
            <person name="Claverie J.M."/>
            <person name="Frickenhaus S."/>
            <person name="Gonzalez K."/>
            <person name="Herman E.K."/>
            <person name="Lin Y.C."/>
            <person name="Napier J."/>
            <person name="Ogata H."/>
            <person name="Sarno A.F."/>
            <person name="Shmutz J."/>
            <person name="Schroeder D."/>
            <person name="de Vargas C."/>
            <person name="Verret F."/>
            <person name="von Dassow P."/>
            <person name="Valentin K."/>
            <person name="Van de Peer Y."/>
            <person name="Wheeler G."/>
            <person name="Dacks J.B."/>
            <person name="Delwiche C.F."/>
            <person name="Dyhrman S.T."/>
            <person name="Glockner G."/>
            <person name="John U."/>
            <person name="Richards T."/>
            <person name="Worden A.Z."/>
            <person name="Zhang X."/>
            <person name="Grigoriev I.V."/>
            <person name="Allen A.E."/>
            <person name="Bidle K."/>
            <person name="Borodovsky M."/>
            <person name="Bowler C."/>
            <person name="Brownlee C."/>
            <person name="Cock J.M."/>
            <person name="Elias M."/>
            <person name="Gladyshev V.N."/>
            <person name="Groth M."/>
            <person name="Guda C."/>
            <person name="Hadaegh A."/>
            <person name="Iglesias-Rodriguez M.D."/>
            <person name="Jenkins J."/>
            <person name="Jones B.M."/>
            <person name="Lawson T."/>
            <person name="Leese F."/>
            <person name="Lindquist E."/>
            <person name="Lobanov A."/>
            <person name="Lomsadze A."/>
            <person name="Malik S.B."/>
            <person name="Marsh M.E."/>
            <person name="Mackinder L."/>
            <person name="Mock T."/>
            <person name="Mueller-Roeber B."/>
            <person name="Pagarete A."/>
            <person name="Parker M."/>
            <person name="Probert I."/>
            <person name="Quesneville H."/>
            <person name="Raines C."/>
            <person name="Rensing S.A."/>
            <person name="Riano-Pachon D.M."/>
            <person name="Richier S."/>
            <person name="Rokitta S."/>
            <person name="Shiraiwa Y."/>
            <person name="Soanes D.M."/>
            <person name="van der Giezen M."/>
            <person name="Wahlund T.M."/>
            <person name="Williams B."/>
            <person name="Wilson W."/>
            <person name="Wolfe G."/>
            <person name="Wurch L.L."/>
        </authorList>
    </citation>
    <scope>NUCLEOTIDE SEQUENCE</scope>
</reference>
<feature type="transmembrane region" description="Helical" evidence="2">
    <location>
        <begin position="48"/>
        <end position="67"/>
    </location>
</feature>
<evidence type="ECO:0000313" key="4">
    <source>
        <dbReference type="Proteomes" id="UP000013827"/>
    </source>
</evidence>
<name>A0A0D3I8K3_EMIH1</name>
<dbReference type="Proteomes" id="UP000013827">
    <property type="component" value="Unassembled WGS sequence"/>
</dbReference>
<dbReference type="RefSeq" id="XP_005760017.1">
    <property type="nucleotide sequence ID" value="XM_005759960.1"/>
</dbReference>
<accession>A0A0D3I8K3</accession>
<feature type="transmembrane region" description="Helical" evidence="2">
    <location>
        <begin position="194"/>
        <end position="217"/>
    </location>
</feature>
<keyword evidence="2" id="KW-0472">Membrane</keyword>
<feature type="region of interest" description="Disordered" evidence="1">
    <location>
        <begin position="338"/>
        <end position="373"/>
    </location>
</feature>
<keyword evidence="2" id="KW-1133">Transmembrane helix</keyword>
<reference evidence="3" key="2">
    <citation type="submission" date="2024-10" db="UniProtKB">
        <authorList>
            <consortium name="EnsemblProtists"/>
        </authorList>
    </citation>
    <scope>IDENTIFICATION</scope>
</reference>
<proteinExistence type="predicted"/>
<evidence type="ECO:0000313" key="3">
    <source>
        <dbReference type="EnsemblProtists" id="EOD07588"/>
    </source>
</evidence>
<sequence length="373" mass="39579">MGKWSNVDSLMIFILMAAMQMDFTLPPAPEPGALPLATVSVEVMPTEGITYFFLAVLASLLLTALVFHMHKTVCLPPQHPCARPPREATRAGQGKRKAAVRPGTEAAAPPIPSVALRHRSGERFGIVVSLSLIFAFCATLGACFLPVFRLSKGGLLGVALGGESSDEYSVIESGVQLRHASPSSPDWLMEGYRVIYFLVIMVAPLAWYFGCLLAWFVPLSPSSRHAAGFMLNVCSSLGALEVYVVCMILSIVQLDAIAQQIVGEISHGLCDTVGAVAEAHFAELVDPPTCLTLSAGIRPPYFLLTLATLVGIPAGLAVASRLDESALEMPPLAWGTFDDSSAEDKAATRKSSASETRDGSRTGGAHQPSTNIV</sequence>
<dbReference type="EnsemblProtists" id="EOD07588">
    <property type="protein sequence ID" value="EOD07588"/>
    <property type="gene ID" value="EMIHUDRAFT_471132"/>
</dbReference>
<dbReference type="OMA" id="LMATHIM"/>
<dbReference type="HOGENOM" id="CLU_742779_0_0_1"/>
<keyword evidence="4" id="KW-1185">Reference proteome</keyword>
<dbReference type="AlphaFoldDB" id="A0A0D3I8K3"/>
<dbReference type="GeneID" id="17253743"/>
<feature type="transmembrane region" description="Helical" evidence="2">
    <location>
        <begin position="124"/>
        <end position="148"/>
    </location>
</feature>
<keyword evidence="2" id="KW-0812">Transmembrane</keyword>
<feature type="transmembrane region" description="Helical" evidence="2">
    <location>
        <begin position="301"/>
        <end position="319"/>
    </location>
</feature>
<protein>
    <submittedName>
        <fullName evidence="3">Uncharacterized protein</fullName>
    </submittedName>
</protein>
<dbReference type="PANTHER" id="PTHR34730">
    <property type="entry name" value="UNNAMED PRODUCT"/>
    <property type="match status" value="1"/>
</dbReference>
<dbReference type="KEGG" id="ehx:EMIHUDRAFT_471132"/>
<dbReference type="PaxDb" id="2903-EOD07588"/>
<organism evidence="3 4">
    <name type="scientific">Emiliania huxleyi (strain CCMP1516)</name>
    <dbReference type="NCBI Taxonomy" id="280463"/>
    <lineage>
        <taxon>Eukaryota</taxon>
        <taxon>Haptista</taxon>
        <taxon>Haptophyta</taxon>
        <taxon>Prymnesiophyceae</taxon>
        <taxon>Isochrysidales</taxon>
        <taxon>Noelaerhabdaceae</taxon>
        <taxon>Emiliania</taxon>
    </lineage>
</organism>
<feature type="transmembrane region" description="Helical" evidence="2">
    <location>
        <begin position="229"/>
        <end position="252"/>
    </location>
</feature>
<evidence type="ECO:0000256" key="1">
    <source>
        <dbReference type="SAM" id="MobiDB-lite"/>
    </source>
</evidence>
<dbReference type="PANTHER" id="PTHR34730:SF1">
    <property type="entry name" value="PARAQUAT-INDUCIBLE PROTEIN A"/>
    <property type="match status" value="1"/>
</dbReference>
<feature type="region of interest" description="Disordered" evidence="1">
    <location>
        <begin position="78"/>
        <end position="106"/>
    </location>
</feature>
<evidence type="ECO:0000256" key="2">
    <source>
        <dbReference type="SAM" id="Phobius"/>
    </source>
</evidence>